<protein>
    <recommendedName>
        <fullName evidence="4">DUF4843 domain-containing protein</fullName>
    </recommendedName>
</protein>
<sequence>MIMKWMKIFLFVTALSFVSCSQDNELAFTDNDRIYFEYLHQDPNYAQKRLIVRDSLVVSMGLLPSDQQEYVVKIPINVLGDPLTRDKTYKVEVADKATVLKGETTAKANEHYLPLKEVYTFKANVWTDTLCVTLLRKKLSTSFSLQESKSLILRLVETEDLKVGPREGMEFKISMNNYVARPKWWNVIALGYYHPQKYRILLMFNTEEFYSKTDLLNYGDRYVDALKNYLKDNVVIDQETGKRVGFDNLIDMNAK</sequence>
<feature type="chain" id="PRO_5003025261" description="DUF4843 domain-containing protein" evidence="1">
    <location>
        <begin position="22"/>
        <end position="255"/>
    </location>
</feature>
<dbReference type="AlphaFoldDB" id="D1PWV0"/>
<feature type="signal peptide" evidence="1">
    <location>
        <begin position="1"/>
        <end position="21"/>
    </location>
</feature>
<evidence type="ECO:0000313" key="3">
    <source>
        <dbReference type="Proteomes" id="UP000003160"/>
    </source>
</evidence>
<keyword evidence="1" id="KW-0732">Signal</keyword>
<name>D1PWV0_9BACT</name>
<accession>D1PWV0</accession>
<dbReference type="Pfam" id="PF16132">
    <property type="entry name" value="DUF4843"/>
    <property type="match status" value="1"/>
</dbReference>
<dbReference type="InterPro" id="IPR032299">
    <property type="entry name" value="DUF4843"/>
</dbReference>
<proteinExistence type="predicted"/>
<evidence type="ECO:0000256" key="1">
    <source>
        <dbReference type="SAM" id="SignalP"/>
    </source>
</evidence>
<dbReference type="PROSITE" id="PS51257">
    <property type="entry name" value="PROKAR_LIPOPROTEIN"/>
    <property type="match status" value="1"/>
</dbReference>
<comment type="caution">
    <text evidence="2">The sequence shown here is derived from an EMBL/GenBank/DDBJ whole genome shotgun (WGS) entry which is preliminary data.</text>
</comment>
<dbReference type="Proteomes" id="UP000003160">
    <property type="component" value="Unassembled WGS sequence"/>
</dbReference>
<organism evidence="2 3">
    <name type="scientific">Hallella bergensis DSM 17361</name>
    <dbReference type="NCBI Taxonomy" id="585502"/>
    <lineage>
        <taxon>Bacteria</taxon>
        <taxon>Pseudomonadati</taxon>
        <taxon>Bacteroidota</taxon>
        <taxon>Bacteroidia</taxon>
        <taxon>Bacteroidales</taxon>
        <taxon>Prevotellaceae</taxon>
        <taxon>Hallella</taxon>
    </lineage>
</organism>
<gene>
    <name evidence="2" type="ORF">HMPREF0645_1435</name>
</gene>
<reference evidence="2 3" key="1">
    <citation type="submission" date="2009-10" db="EMBL/GenBank/DDBJ databases">
        <authorList>
            <person name="Qin X."/>
            <person name="Bachman B."/>
            <person name="Battles P."/>
            <person name="Bell A."/>
            <person name="Bess C."/>
            <person name="Bickham C."/>
            <person name="Chaboub L."/>
            <person name="Chen D."/>
            <person name="Coyle M."/>
            <person name="Deiros D.R."/>
            <person name="Dinh H."/>
            <person name="Forbes L."/>
            <person name="Fowler G."/>
            <person name="Francisco L."/>
            <person name="Fu Q."/>
            <person name="Gubbala S."/>
            <person name="Hale W."/>
            <person name="Han Y."/>
            <person name="Hemphill L."/>
            <person name="Highlander S.K."/>
            <person name="Hirani K."/>
            <person name="Hogues M."/>
            <person name="Jackson L."/>
            <person name="Jakkamsetti A."/>
            <person name="Javaid M."/>
            <person name="Jiang H."/>
            <person name="Korchina V."/>
            <person name="Kovar C."/>
            <person name="Lara F."/>
            <person name="Lee S."/>
            <person name="Mata R."/>
            <person name="Mathew T."/>
            <person name="Moen C."/>
            <person name="Morales K."/>
            <person name="Munidasa M."/>
            <person name="Nazareth L."/>
            <person name="Ngo R."/>
            <person name="Nguyen L."/>
            <person name="Okwuonu G."/>
            <person name="Ongeri F."/>
            <person name="Patil S."/>
            <person name="Petrosino J."/>
            <person name="Pham C."/>
            <person name="Pham P."/>
            <person name="Pu L.-L."/>
            <person name="Puazo M."/>
            <person name="Raj R."/>
            <person name="Reid J."/>
            <person name="Rouhana J."/>
            <person name="Saada N."/>
            <person name="Shang Y."/>
            <person name="Simmons D."/>
            <person name="Thornton R."/>
            <person name="Warren J."/>
            <person name="Weissenberger G."/>
            <person name="Zhang J."/>
            <person name="Zhang L."/>
            <person name="Zhou C."/>
            <person name="Zhu D."/>
            <person name="Muzny D."/>
            <person name="Worley K."/>
            <person name="Gibbs R."/>
        </authorList>
    </citation>
    <scope>NUCLEOTIDE SEQUENCE [LARGE SCALE GENOMIC DNA]</scope>
    <source>
        <strain evidence="2 3">DSM 17361</strain>
    </source>
</reference>
<evidence type="ECO:0000313" key="2">
    <source>
        <dbReference type="EMBL" id="EFA44124.1"/>
    </source>
</evidence>
<dbReference type="OrthoDB" id="1096291at2"/>
<dbReference type="EMBL" id="ACKS01000061">
    <property type="protein sequence ID" value="EFA44124.1"/>
    <property type="molecule type" value="Genomic_DNA"/>
</dbReference>
<evidence type="ECO:0008006" key="4">
    <source>
        <dbReference type="Google" id="ProtNLM"/>
    </source>
</evidence>
<keyword evidence="3" id="KW-1185">Reference proteome</keyword>
<dbReference type="HOGENOM" id="CLU_1089311_0_0_10"/>